<dbReference type="Pfam" id="PF15035">
    <property type="entry name" value="Rootletin"/>
    <property type="match status" value="1"/>
</dbReference>
<feature type="coiled-coil region" evidence="2">
    <location>
        <begin position="126"/>
        <end position="174"/>
    </location>
</feature>
<feature type="domain" description="Rootletin-like coiled-coil" evidence="3">
    <location>
        <begin position="137"/>
        <end position="314"/>
    </location>
</feature>
<dbReference type="WBParaSite" id="ALUE_0001383401-mRNA-1">
    <property type="protein sequence ID" value="ALUE_0001383401-mRNA-1"/>
    <property type="gene ID" value="ALUE_0001383401"/>
</dbReference>
<evidence type="ECO:0000256" key="2">
    <source>
        <dbReference type="SAM" id="Coils"/>
    </source>
</evidence>
<dbReference type="Gene3D" id="1.20.5.340">
    <property type="match status" value="1"/>
</dbReference>
<evidence type="ECO:0000256" key="1">
    <source>
        <dbReference type="ARBA" id="ARBA00023054"/>
    </source>
</evidence>
<reference evidence="6" key="1">
    <citation type="submission" date="2023-03" db="UniProtKB">
        <authorList>
            <consortium name="WormBaseParasite"/>
        </authorList>
    </citation>
    <scope>IDENTIFICATION</scope>
</reference>
<feature type="coiled-coil region" evidence="2">
    <location>
        <begin position="1975"/>
        <end position="2009"/>
    </location>
</feature>
<feature type="coiled-coil region" evidence="2">
    <location>
        <begin position="479"/>
        <end position="534"/>
    </location>
</feature>
<dbReference type="Gene3D" id="1.10.287.1490">
    <property type="match status" value="3"/>
</dbReference>
<organism evidence="5 6">
    <name type="scientific">Ascaris lumbricoides</name>
    <name type="common">Giant roundworm</name>
    <dbReference type="NCBI Taxonomy" id="6252"/>
    <lineage>
        <taxon>Eukaryota</taxon>
        <taxon>Metazoa</taxon>
        <taxon>Ecdysozoa</taxon>
        <taxon>Nematoda</taxon>
        <taxon>Chromadorea</taxon>
        <taxon>Rhabditida</taxon>
        <taxon>Spirurina</taxon>
        <taxon>Ascaridomorpha</taxon>
        <taxon>Ascaridoidea</taxon>
        <taxon>Ascarididae</taxon>
        <taxon>Ascaris</taxon>
    </lineage>
</organism>
<evidence type="ECO:0000259" key="4">
    <source>
        <dbReference type="Pfam" id="PF24627"/>
    </source>
</evidence>
<dbReference type="InterPro" id="IPR055167">
    <property type="entry name" value="Rootletin-like_CC"/>
</dbReference>
<feature type="coiled-coil region" evidence="2">
    <location>
        <begin position="1405"/>
        <end position="1439"/>
    </location>
</feature>
<evidence type="ECO:0000313" key="5">
    <source>
        <dbReference type="Proteomes" id="UP000036681"/>
    </source>
</evidence>
<protein>
    <submittedName>
        <fullName evidence="6">Major antigen</fullName>
    </submittedName>
</protein>
<name>A0A9J2PX18_ASCLU</name>
<accession>A0A9J2PX18</accession>
<feature type="coiled-coil region" evidence="2">
    <location>
        <begin position="212"/>
        <end position="256"/>
    </location>
</feature>
<dbReference type="InterPro" id="IPR057531">
    <property type="entry name" value="PUMA/OVT1_CC"/>
</dbReference>
<dbReference type="PANTHER" id="PTHR23159">
    <property type="entry name" value="CENTROSOMAL PROTEIN 2"/>
    <property type="match status" value="1"/>
</dbReference>
<proteinExistence type="predicted"/>
<dbReference type="Pfam" id="PF24423">
    <property type="entry name" value="OVT1"/>
    <property type="match status" value="1"/>
</dbReference>
<dbReference type="Pfam" id="PF24627">
    <property type="entry name" value="PUMA_CC"/>
    <property type="match status" value="1"/>
</dbReference>
<dbReference type="PANTHER" id="PTHR23159:SF31">
    <property type="entry name" value="CENTROSOME-ASSOCIATED PROTEIN CEP250 ISOFORM X1"/>
    <property type="match status" value="1"/>
</dbReference>
<keyword evidence="5" id="KW-1185">Reference proteome</keyword>
<feature type="coiled-coil region" evidence="2">
    <location>
        <begin position="387"/>
        <end position="438"/>
    </location>
</feature>
<keyword evidence="1 2" id="KW-0175">Coiled coil</keyword>
<sequence length="2145" mass="249054">MYTAKKKNKQILDRVICRVRKCLVVDDPLEHFILSASLRLRAKSALKMEQVEEVAATGVEGDRDVTTRTTRTIITRTTYGGGDGEPSLAGTRLTLDDGTFYADSDSLGEVVLGSSSYGSNISSSRLDKAQDDLSSYKKRIDANVEQQRTHAEIMAALQHKVHDYRRRFAEIESRLAANKPEEGVTFNITDIKEDWSPKMLLKGLDDSEYEFIARLEEERRKNEEFRMLLEQERMQNDQLQAEIQRLRQQFEMSMRDKDRIYQARERNFTQYLSEEQRKVSDLWVELQQVRRQCAEYKEQTERDLENQKNEFIKVMRNVGGVARQLNLSAAEGNGTHPLFSDTASESGMVINQDTVLVEAVKRFRDQQAVPPGSQLYGEMRMPTSGDAELHKELMKKYEESIERIIELESRGDGSAGKVSNLEAELKRTKDRLTECLETLRKLHILAKESSQDADKAIGVLPPGSAQVVPSEVLRSVRYINELEVQLEGAEEARRRLEKQLADARKDIADQTKTLDEANREIKRLEERLYTTESEKTVSETARKHLEDEIRRLKSLFDQTATDGEKKALEEAEERIRQIEDEHRTRVTDLTRRIEGLQNDNKHLRADYNALKDKYRNIEIEYNSTVRRIDEKDTALKNLENLKADLMRDLEKERARVDAVTSELDHLQVTYTTTTKNTTVIETSLKEIKQQRDEIVKQKDDLTHQLNEIKMKMEIEVKKREELEKANQRQLGEIEKLKTDITDYESQMMMMRRHNDELDTQTKTLQAKITTLENSLTSAQKEVEKLAELNNKLQKEKQDILNQKQKGESDVDALKDKLRKLEQEVDKLRLENRTLHDSEQKANDAYKEMANKAHLLEKELEDAKNEIDELRKKLNRIDQENREKIELTLMTKAAPDEKSKEREITSTYESTHIHEIRVKELGDKYKLDLDKLENERDELERRVHLLEDELTEKQRNVDRQEADIEDLRRKHQLEVDRLKAEMANLQTKYQNDLDDERDQNSHDIEVMKATEEDLRNRLAAAEKKLQDVLERQKVLEKESADWEDKYNTALKDLQKLGDELDNARANYEKEIQKWKTDCYTAQTDLKTAEASVESLKAQLNAANDRASLLNKTVNEQLVKIRELNSQVRRLEEELEDTKSTAANHEVDLDGTLTRLHALEDQYAALQLDNSKLKAEVDSLLRELDVLKSTRISDESEIERLKKKLQHITDAAKEQAEEFEKVRDERDRLEKALREKSKQADQLRELAQTFDVRINRMRQEVQDASDKSTRISDESEIERLKKKLQHITDAAKEQAEEFEKVRDERDRLEKALREKSKQADQLRELAQTFDVRINRMRQEVQDASDKLIAADSDRNALRIEVKKLQQELQFGQEQMHRKVDEFHAALEDLSNAHRAAEDGRVNAIQELETRKYEVDDLQARLDNAEQRLATLQQEYINADNERGLLADSLRRFQSVINRTITINRFQQIAAGGKADEIILEHPEDTIKKEVVTHVQASPGHGVNIAEAIDLQGLDLSIQKLIARIDKLERERNEYRDSLGRLKRKTSDSHVTINKHETLYKSIEEKFNDAEEDRRALEVRLASAKQLLRSQEEALKQRDDERRQLKSKIVAFELQARGKEAQIRHLNEQIKSLRTEAENAQAEARALREREEVWDTSKFKLESKMRDHEGESQRVSILMSSFETERQSLNESVKKLASQLQASEGKNADLRDDVEKLKRDLSKAESLEVELRRSLEEKTRVAQDASGLREQLSIAKSDLANANSRKQQLESELLTVRSELREQKQHLNDASNRLSDLQRQLVDAQNEKNRLSDKLYSLEKAAMQHRTNESDLRQQLSVMTSEKKSVQNEMDELRRRISQFEADKRETRDKLEDLNRIRITLLKKIEVLENEKRKAEAVINETALQREAIEHSLTALERENKELYKNSAQLQQQVAQLEMDNGNRLIALTNKQREEHEKFVQSVRNEKAQFERIVENRDRTQKSRIKQLENQLNIMREQLNNERRRRRDATDRVMINDMSKLGGKMFGLNTSIASAGGYYPQTDSFDYLGSRGSYSSYGLSPRMDFTSLGAEYYKAPTSSIAFKEPVDIAQDTYSYRTTTSLGTTTTAKLEPTREIDESDTRKKTVIVVHMKGTQKENGGSDKESVTAD</sequence>
<feature type="coiled-coil region" evidence="2">
    <location>
        <begin position="286"/>
        <end position="317"/>
    </location>
</feature>
<feature type="coiled-coil region" evidence="2">
    <location>
        <begin position="921"/>
        <end position="1379"/>
    </location>
</feature>
<dbReference type="SUPFAM" id="SSF57997">
    <property type="entry name" value="Tropomyosin"/>
    <property type="match status" value="1"/>
</dbReference>
<evidence type="ECO:0000313" key="6">
    <source>
        <dbReference type="WBParaSite" id="ALUE_0001383401-mRNA-1"/>
    </source>
</evidence>
<feature type="domain" description="PUMA/OVT1 coiled-coil region" evidence="4">
    <location>
        <begin position="478"/>
        <end position="536"/>
    </location>
</feature>
<feature type="coiled-coil region" evidence="2">
    <location>
        <begin position="1676"/>
        <end position="1937"/>
    </location>
</feature>
<feature type="coiled-coil region" evidence="2">
    <location>
        <begin position="561"/>
        <end position="886"/>
    </location>
</feature>
<evidence type="ECO:0000259" key="3">
    <source>
        <dbReference type="Pfam" id="PF15035"/>
    </source>
</evidence>
<dbReference type="Proteomes" id="UP000036681">
    <property type="component" value="Unplaced"/>
</dbReference>
<feature type="coiled-coil region" evidence="2">
    <location>
        <begin position="1508"/>
        <end position="1647"/>
    </location>
</feature>